<dbReference type="Proteomes" id="UP000012099">
    <property type="component" value="Unassembled WGS sequence"/>
</dbReference>
<accession>A0ABN0J1V2</accession>
<gene>
    <name evidence="1" type="ORF">LEP1GSC035_4974</name>
</gene>
<dbReference type="RefSeq" id="WP_004429246.1">
    <property type="nucleotide sequence ID" value="NZ_AHMH02000069.1"/>
</dbReference>
<name>A0ABN0J1V2_9LEPT</name>
<sequence>METDFNLRSISIGVRQTFLANNASIFLESRFREPLTNKTSENFVSAQFYLELVSKPINPYSVNCGSSHSLRHIG</sequence>
<protein>
    <submittedName>
        <fullName evidence="1">Uncharacterized protein</fullName>
    </submittedName>
</protein>
<organism evidence="1 2">
    <name type="scientific">Leptospira noguchii str. 2007001578</name>
    <dbReference type="NCBI Taxonomy" id="1049974"/>
    <lineage>
        <taxon>Bacteria</taxon>
        <taxon>Pseudomonadati</taxon>
        <taxon>Spirochaetota</taxon>
        <taxon>Spirochaetia</taxon>
        <taxon>Leptospirales</taxon>
        <taxon>Leptospiraceae</taxon>
        <taxon>Leptospira</taxon>
    </lineage>
</organism>
<proteinExistence type="predicted"/>
<reference evidence="1 2" key="1">
    <citation type="submission" date="2013-01" db="EMBL/GenBank/DDBJ databases">
        <authorList>
            <person name="Harkins D.M."/>
            <person name="Durkin A.S."/>
            <person name="Brinkac L.M."/>
            <person name="Haft D.H."/>
            <person name="Selengut J.D."/>
            <person name="Sanka R."/>
            <person name="DePew J."/>
            <person name="Purushe J."/>
            <person name="Whelen A.C."/>
            <person name="Vinetz J.M."/>
            <person name="Sutton G.G."/>
            <person name="Nierman W.C."/>
            <person name="Fouts D.E."/>
        </authorList>
    </citation>
    <scope>NUCLEOTIDE SEQUENCE [LARGE SCALE GENOMIC DNA]</scope>
    <source>
        <strain evidence="1 2">2007001578</strain>
    </source>
</reference>
<comment type="caution">
    <text evidence="1">The sequence shown here is derived from an EMBL/GenBank/DDBJ whole genome shotgun (WGS) entry which is preliminary data.</text>
</comment>
<evidence type="ECO:0000313" key="2">
    <source>
        <dbReference type="Proteomes" id="UP000012099"/>
    </source>
</evidence>
<keyword evidence="2" id="KW-1185">Reference proteome</keyword>
<evidence type="ECO:0000313" key="1">
    <source>
        <dbReference type="EMBL" id="EMN00915.1"/>
    </source>
</evidence>
<dbReference type="EMBL" id="AHMH02000069">
    <property type="protein sequence ID" value="EMN00915.1"/>
    <property type="molecule type" value="Genomic_DNA"/>
</dbReference>